<accession>A0A1W9P065</accession>
<dbReference type="AlphaFoldDB" id="A0A1W9P065"/>
<organism evidence="1 2">
    <name type="scientific">candidate division CPR3 bacterium 4484_211</name>
    <dbReference type="NCBI Taxonomy" id="1968527"/>
    <lineage>
        <taxon>Bacteria</taxon>
        <taxon>Bacteria division CPR3</taxon>
    </lineage>
</organism>
<feature type="non-terminal residue" evidence="1">
    <location>
        <position position="1"/>
    </location>
</feature>
<sequence length="210" mass="23295">TALLLFLPPFSAKPLFKSQNRLFGKVHKMYSTIYVCDQNVFLLTSLKNVTIICMGELRSSVFAPPYARELQAVLSGTEEERRREIVLSAPHRVLVLCVGGQDRSRKIADELMARGYEALYRGVNADSDVSNGLRAKDVEWADVIVCISESVAGRLLARFGYQANKPVRILKLTEGEHAAAIRAGGQAEKDVELEIQEGLDNLGFVPKDEE</sequence>
<gene>
    <name evidence="1" type="ORF">B5M47_01335</name>
</gene>
<protein>
    <submittedName>
        <fullName evidence="1">Uncharacterized protein</fullName>
    </submittedName>
</protein>
<dbReference type="Proteomes" id="UP000192520">
    <property type="component" value="Unassembled WGS sequence"/>
</dbReference>
<evidence type="ECO:0000313" key="1">
    <source>
        <dbReference type="EMBL" id="OQX51183.1"/>
    </source>
</evidence>
<reference evidence="2" key="1">
    <citation type="submission" date="2017-03" db="EMBL/GenBank/DDBJ databases">
        <title>Novel pathways for hydrocarbon cycling and metabolic interdependencies in hydrothermal sediment communities.</title>
        <authorList>
            <person name="Dombrowski N."/>
            <person name="Seitz K."/>
            <person name="Teske A."/>
            <person name="Baker B."/>
        </authorList>
    </citation>
    <scope>NUCLEOTIDE SEQUENCE [LARGE SCALE GENOMIC DNA]</scope>
</reference>
<proteinExistence type="predicted"/>
<name>A0A1W9P065_UNCC3</name>
<comment type="caution">
    <text evidence="1">The sequence shown here is derived from an EMBL/GenBank/DDBJ whole genome shotgun (WGS) entry which is preliminary data.</text>
</comment>
<dbReference type="EMBL" id="MZGJ01000006">
    <property type="protein sequence ID" value="OQX51183.1"/>
    <property type="molecule type" value="Genomic_DNA"/>
</dbReference>
<evidence type="ECO:0000313" key="2">
    <source>
        <dbReference type="Proteomes" id="UP000192520"/>
    </source>
</evidence>